<reference evidence="1 2" key="1">
    <citation type="submission" date="2014-09" db="EMBL/GenBank/DDBJ databases">
        <title>Vibrio maritimus JCM 19235. (C45) whole genome shotgun sequence.</title>
        <authorList>
            <person name="Sawabe T."/>
            <person name="Meirelles P."/>
            <person name="Nakanishi M."/>
            <person name="Sayaka M."/>
            <person name="Hattori M."/>
            <person name="Ohkuma M."/>
        </authorList>
    </citation>
    <scope>NUCLEOTIDE SEQUENCE [LARGE SCALE GENOMIC DNA]</scope>
    <source>
        <strain evidence="2">JCM19235</strain>
    </source>
</reference>
<sequence length="47" mass="4995">MLGPQPLLATFCVEPLCIQVAAVSANQANLAEPASWGYLGISTYKTR</sequence>
<evidence type="ECO:0000313" key="2">
    <source>
        <dbReference type="Proteomes" id="UP000029228"/>
    </source>
</evidence>
<dbReference type="EMBL" id="BBMR01000001">
    <property type="protein sequence ID" value="GAL17026.1"/>
    <property type="molecule type" value="Genomic_DNA"/>
</dbReference>
<comment type="caution">
    <text evidence="1">The sequence shown here is derived from an EMBL/GenBank/DDBJ whole genome shotgun (WGS) entry which is preliminary data.</text>
</comment>
<dbReference type="AlphaFoldDB" id="A0A090RP56"/>
<accession>A0A090RP56</accession>
<name>A0A090RP56_9VIBR</name>
<dbReference type="Proteomes" id="UP000029228">
    <property type="component" value="Unassembled WGS sequence"/>
</dbReference>
<organism evidence="1 2">
    <name type="scientific">Vibrio maritimus</name>
    <dbReference type="NCBI Taxonomy" id="990268"/>
    <lineage>
        <taxon>Bacteria</taxon>
        <taxon>Pseudomonadati</taxon>
        <taxon>Pseudomonadota</taxon>
        <taxon>Gammaproteobacteria</taxon>
        <taxon>Vibrionales</taxon>
        <taxon>Vibrionaceae</taxon>
        <taxon>Vibrio</taxon>
    </lineage>
</organism>
<keyword evidence="2" id="KW-1185">Reference proteome</keyword>
<protein>
    <submittedName>
        <fullName evidence="1">Uncharacterized protein</fullName>
    </submittedName>
</protein>
<gene>
    <name evidence="1" type="ORF">JCM19235_5575</name>
</gene>
<evidence type="ECO:0000313" key="1">
    <source>
        <dbReference type="EMBL" id="GAL17026.1"/>
    </source>
</evidence>
<reference evidence="1 2" key="2">
    <citation type="submission" date="2014-09" db="EMBL/GenBank/DDBJ databases">
        <authorList>
            <consortium name="NBRP consortium"/>
            <person name="Sawabe T."/>
            <person name="Meirelles P."/>
            <person name="Nakanishi M."/>
            <person name="Sayaka M."/>
            <person name="Hattori M."/>
            <person name="Ohkuma M."/>
        </authorList>
    </citation>
    <scope>NUCLEOTIDE SEQUENCE [LARGE SCALE GENOMIC DNA]</scope>
    <source>
        <strain evidence="2">JCM19235</strain>
    </source>
</reference>
<proteinExistence type="predicted"/>
<dbReference type="STRING" id="990268.JCM19235_5575"/>